<dbReference type="GeneID" id="20674766"/>
<accession>W4K5L2</accession>
<organism evidence="1 2">
    <name type="scientific">Heterobasidion irregulare (strain TC 32-1)</name>
    <dbReference type="NCBI Taxonomy" id="747525"/>
    <lineage>
        <taxon>Eukaryota</taxon>
        <taxon>Fungi</taxon>
        <taxon>Dikarya</taxon>
        <taxon>Basidiomycota</taxon>
        <taxon>Agaricomycotina</taxon>
        <taxon>Agaricomycetes</taxon>
        <taxon>Russulales</taxon>
        <taxon>Bondarzewiaceae</taxon>
        <taxon>Heterobasidion</taxon>
        <taxon>Heterobasidion annosum species complex</taxon>
    </lineage>
</organism>
<dbReference type="HOGENOM" id="CLU_2441131_0_0_1"/>
<dbReference type="Proteomes" id="UP000030671">
    <property type="component" value="Unassembled WGS sequence"/>
</dbReference>
<dbReference type="InParanoid" id="W4K5L2"/>
<sequence length="90" mass="10277">MTVLSDLSRFMSNSRTWLYLTDDLRQSLLCQQRPQNFFCAAAPGLERMTETVRLRMSEQPVCLISAMKMIGCTRRTSNFSNVSSCQDTSL</sequence>
<reference evidence="1 2" key="1">
    <citation type="journal article" date="2012" name="New Phytol.">
        <title>Insight into trade-off between wood decay and parasitism from the genome of a fungal forest pathogen.</title>
        <authorList>
            <person name="Olson A."/>
            <person name="Aerts A."/>
            <person name="Asiegbu F."/>
            <person name="Belbahri L."/>
            <person name="Bouzid O."/>
            <person name="Broberg A."/>
            <person name="Canback B."/>
            <person name="Coutinho P.M."/>
            <person name="Cullen D."/>
            <person name="Dalman K."/>
            <person name="Deflorio G."/>
            <person name="van Diepen L.T."/>
            <person name="Dunand C."/>
            <person name="Duplessis S."/>
            <person name="Durling M."/>
            <person name="Gonthier P."/>
            <person name="Grimwood J."/>
            <person name="Fossdal C.G."/>
            <person name="Hansson D."/>
            <person name="Henrissat B."/>
            <person name="Hietala A."/>
            <person name="Himmelstrand K."/>
            <person name="Hoffmeister D."/>
            <person name="Hogberg N."/>
            <person name="James T.Y."/>
            <person name="Karlsson M."/>
            <person name="Kohler A."/>
            <person name="Kues U."/>
            <person name="Lee Y.H."/>
            <person name="Lin Y.C."/>
            <person name="Lind M."/>
            <person name="Lindquist E."/>
            <person name="Lombard V."/>
            <person name="Lucas S."/>
            <person name="Lunden K."/>
            <person name="Morin E."/>
            <person name="Murat C."/>
            <person name="Park J."/>
            <person name="Raffaello T."/>
            <person name="Rouze P."/>
            <person name="Salamov A."/>
            <person name="Schmutz J."/>
            <person name="Solheim H."/>
            <person name="Stahlberg J."/>
            <person name="Velez H."/>
            <person name="de Vries R.P."/>
            <person name="Wiebenga A."/>
            <person name="Woodward S."/>
            <person name="Yakovlev I."/>
            <person name="Garbelotto M."/>
            <person name="Martin F."/>
            <person name="Grigoriev I.V."/>
            <person name="Stenlid J."/>
        </authorList>
    </citation>
    <scope>NUCLEOTIDE SEQUENCE [LARGE SCALE GENOMIC DNA]</scope>
    <source>
        <strain evidence="1 2">TC 32-1</strain>
    </source>
</reference>
<dbReference type="AlphaFoldDB" id="W4K5L2"/>
<gene>
    <name evidence="1" type="ORF">HETIRDRAFT_434673</name>
</gene>
<keyword evidence="2" id="KW-1185">Reference proteome</keyword>
<evidence type="ECO:0000313" key="1">
    <source>
        <dbReference type="EMBL" id="ETW80650.1"/>
    </source>
</evidence>
<proteinExistence type="predicted"/>
<dbReference type="RefSeq" id="XP_009547372.1">
    <property type="nucleotide sequence ID" value="XM_009549077.1"/>
</dbReference>
<protein>
    <submittedName>
        <fullName evidence="1">Uncharacterized protein</fullName>
    </submittedName>
</protein>
<dbReference type="KEGG" id="hir:HETIRDRAFT_434673"/>
<name>W4K5L2_HETIT</name>
<dbReference type="EMBL" id="KI925459">
    <property type="protein sequence ID" value="ETW80650.1"/>
    <property type="molecule type" value="Genomic_DNA"/>
</dbReference>
<evidence type="ECO:0000313" key="2">
    <source>
        <dbReference type="Proteomes" id="UP000030671"/>
    </source>
</evidence>